<protein>
    <submittedName>
        <fullName evidence="2">Uncharacterized protein</fullName>
    </submittedName>
</protein>
<sequence length="221" mass="24988">MSFSQYPIFITVILCQIVAFAVGFGQPNVISFGDFMEFDIGIHRACENATAAENTTLAIISSFRDCTYKLSEIEPNDMFENFDSICKNRGKYFQCWDTMKANILSKCGKDKEQMLPAVYRTTVSSLCGSDNAAKRIDDLKKAATEIRPDDESRCPQETGIHWIENCQELLATMNSPDLCARHAAIDKCIAKITCNNIKYAKLLKQVYSDARPYLQCNERRV</sequence>
<feature type="chain" id="PRO_5008905005" evidence="1">
    <location>
        <begin position="26"/>
        <end position="221"/>
    </location>
</feature>
<reference evidence="2 3" key="1">
    <citation type="journal article" date="2016" name="Genome Biol. Evol.">
        <title>Gene Family Evolution Reflects Adaptation to Soil Environmental Stressors in the Genome of the Collembolan Orchesella cincta.</title>
        <authorList>
            <person name="Faddeeva-Vakhrusheva A."/>
            <person name="Derks M.F."/>
            <person name="Anvar S.Y."/>
            <person name="Agamennone V."/>
            <person name="Suring W."/>
            <person name="Smit S."/>
            <person name="van Straalen N.M."/>
            <person name="Roelofs D."/>
        </authorList>
    </citation>
    <scope>NUCLEOTIDE SEQUENCE [LARGE SCALE GENOMIC DNA]</scope>
    <source>
        <tissue evidence="2">Mixed pool</tissue>
    </source>
</reference>
<keyword evidence="3" id="KW-1185">Reference proteome</keyword>
<dbReference type="AlphaFoldDB" id="A0A1D2N410"/>
<dbReference type="EMBL" id="LJIJ01000240">
    <property type="protein sequence ID" value="ODM99998.1"/>
    <property type="molecule type" value="Genomic_DNA"/>
</dbReference>
<evidence type="ECO:0000256" key="1">
    <source>
        <dbReference type="SAM" id="SignalP"/>
    </source>
</evidence>
<feature type="signal peptide" evidence="1">
    <location>
        <begin position="1"/>
        <end position="25"/>
    </location>
</feature>
<keyword evidence="1" id="KW-0732">Signal</keyword>
<accession>A0A1D2N410</accession>
<evidence type="ECO:0000313" key="3">
    <source>
        <dbReference type="Proteomes" id="UP000094527"/>
    </source>
</evidence>
<proteinExistence type="predicted"/>
<evidence type="ECO:0000313" key="2">
    <source>
        <dbReference type="EMBL" id="ODM99998.1"/>
    </source>
</evidence>
<comment type="caution">
    <text evidence="2">The sequence shown here is derived from an EMBL/GenBank/DDBJ whole genome shotgun (WGS) entry which is preliminary data.</text>
</comment>
<organism evidence="2 3">
    <name type="scientific">Orchesella cincta</name>
    <name type="common">Springtail</name>
    <name type="synonym">Podura cincta</name>
    <dbReference type="NCBI Taxonomy" id="48709"/>
    <lineage>
        <taxon>Eukaryota</taxon>
        <taxon>Metazoa</taxon>
        <taxon>Ecdysozoa</taxon>
        <taxon>Arthropoda</taxon>
        <taxon>Hexapoda</taxon>
        <taxon>Collembola</taxon>
        <taxon>Entomobryomorpha</taxon>
        <taxon>Entomobryoidea</taxon>
        <taxon>Orchesellidae</taxon>
        <taxon>Orchesellinae</taxon>
        <taxon>Orchesella</taxon>
    </lineage>
</organism>
<gene>
    <name evidence="2" type="ORF">Ocin01_06686</name>
</gene>
<dbReference type="Proteomes" id="UP000094527">
    <property type="component" value="Unassembled WGS sequence"/>
</dbReference>
<name>A0A1D2N410_ORCCI</name>
<dbReference type="OrthoDB" id="8249377at2759"/>